<dbReference type="Proteomes" id="UP000199077">
    <property type="component" value="Chromosome I"/>
</dbReference>
<dbReference type="EMBL" id="LT629711">
    <property type="protein sequence ID" value="SDP54414.1"/>
    <property type="molecule type" value="Genomic_DNA"/>
</dbReference>
<accession>A0A1H0TK67</accession>
<keyword evidence="3" id="KW-1185">Reference proteome</keyword>
<organism evidence="2 3">
    <name type="scientific">Pedococcus dokdonensis</name>
    <dbReference type="NCBI Taxonomy" id="443156"/>
    <lineage>
        <taxon>Bacteria</taxon>
        <taxon>Bacillati</taxon>
        <taxon>Actinomycetota</taxon>
        <taxon>Actinomycetes</taxon>
        <taxon>Micrococcales</taxon>
        <taxon>Intrasporangiaceae</taxon>
        <taxon>Pedococcus</taxon>
    </lineage>
</organism>
<protein>
    <submittedName>
        <fullName evidence="2">Uncharacterized protein</fullName>
    </submittedName>
</protein>
<evidence type="ECO:0000313" key="2">
    <source>
        <dbReference type="EMBL" id="SDP54414.1"/>
    </source>
</evidence>
<evidence type="ECO:0000256" key="1">
    <source>
        <dbReference type="SAM" id="MobiDB-lite"/>
    </source>
</evidence>
<evidence type="ECO:0000313" key="3">
    <source>
        <dbReference type="Proteomes" id="UP000199077"/>
    </source>
</evidence>
<proteinExistence type="predicted"/>
<sequence>MAEHFGLRADAPAGWHVAVTRRPGAEPDAPGVRRQAVPGTPDPAGSGPQRLDANDADDADVTRPVLHACTRPMPADRGDFGSNVVDLLGPDDVFVALIDYGAEIADQGLFEKQGLPRLAPSQFGPNRLQRPLPGLSASQHFFSSGGRAFCLFTVVGSHARRMASVPRAAALVSTIRITDRATLARQGGRP</sequence>
<dbReference type="OrthoDB" id="5242890at2"/>
<name>A0A1H0TK67_9MICO</name>
<reference evidence="3" key="1">
    <citation type="submission" date="2016-10" db="EMBL/GenBank/DDBJ databases">
        <authorList>
            <person name="Varghese N."/>
            <person name="Submissions S."/>
        </authorList>
    </citation>
    <scope>NUCLEOTIDE SEQUENCE [LARGE SCALE GENOMIC DNA]</scope>
    <source>
        <strain evidence="3">DSM 22329</strain>
    </source>
</reference>
<feature type="region of interest" description="Disordered" evidence="1">
    <location>
        <begin position="20"/>
        <end position="56"/>
    </location>
</feature>
<dbReference type="RefSeq" id="WP_091786782.1">
    <property type="nucleotide sequence ID" value="NZ_LT629711.1"/>
</dbReference>
<dbReference type="STRING" id="443156.SAMN04489867_2860"/>
<gene>
    <name evidence="2" type="ORF">SAMN04489867_2860</name>
</gene>
<dbReference type="AlphaFoldDB" id="A0A1H0TK67"/>